<dbReference type="SUPFAM" id="SSF82784">
    <property type="entry name" value="OsmC-like"/>
    <property type="match status" value="1"/>
</dbReference>
<gene>
    <name evidence="1" type="ORF">EJE83_20335</name>
    <name evidence="2" type="ORF">PAP18089_04972</name>
</gene>
<dbReference type="Pfam" id="PF02566">
    <property type="entry name" value="OsmC"/>
    <property type="match status" value="1"/>
</dbReference>
<dbReference type="Proteomes" id="UP000270216">
    <property type="component" value="Unassembled WGS sequence"/>
</dbReference>
<sequence>MAADAIVTAHLGAAGFTTHLSDGKHEWSADEPATLGGADLGPAPAALLLSSLGACTSITLQMYARRKEWPLKDVKVTLAMNPEGKPPAGTTQITRKIELAGDLSEVQRQRLLEIANACPIHKVLSGTIAIDSTLVE</sequence>
<dbReference type="GeneID" id="47016208"/>
<dbReference type="OrthoDB" id="9789573at2"/>
<dbReference type="InterPro" id="IPR036102">
    <property type="entry name" value="OsmC/Ohrsf"/>
</dbReference>
<dbReference type="KEGG" id="papi:SG18_13410"/>
<keyword evidence="3" id="KW-1185">Reference proteome</keyword>
<reference evidence="2 4" key="2">
    <citation type="submission" date="2019-08" db="EMBL/GenBank/DDBJ databases">
        <authorList>
            <person name="Peeters C."/>
        </authorList>
    </citation>
    <scope>NUCLEOTIDE SEQUENCE [LARGE SCALE GENOMIC DNA]</scope>
    <source>
        <strain evidence="2 4">LMG 18089</strain>
    </source>
</reference>
<dbReference type="Proteomes" id="UP000364291">
    <property type="component" value="Unassembled WGS sequence"/>
</dbReference>
<proteinExistence type="predicted"/>
<dbReference type="InterPro" id="IPR003718">
    <property type="entry name" value="OsmC/Ohr_fam"/>
</dbReference>
<evidence type="ECO:0000313" key="1">
    <source>
        <dbReference type="EMBL" id="RSK76811.1"/>
    </source>
</evidence>
<dbReference type="AlphaFoldDB" id="A0A0B5FGS3"/>
<dbReference type="PANTHER" id="PTHR39624:SF2">
    <property type="entry name" value="OSMC-LIKE PROTEIN"/>
    <property type="match status" value="1"/>
</dbReference>
<evidence type="ECO:0000313" key="4">
    <source>
        <dbReference type="Proteomes" id="UP000364291"/>
    </source>
</evidence>
<organism evidence="2 4">
    <name type="scientific">Pandoraea apista</name>
    <dbReference type="NCBI Taxonomy" id="93218"/>
    <lineage>
        <taxon>Bacteria</taxon>
        <taxon>Pseudomonadati</taxon>
        <taxon>Pseudomonadota</taxon>
        <taxon>Betaproteobacteria</taxon>
        <taxon>Burkholderiales</taxon>
        <taxon>Burkholderiaceae</taxon>
        <taxon>Pandoraea</taxon>
    </lineage>
</organism>
<dbReference type="PANTHER" id="PTHR39624">
    <property type="entry name" value="PROTEIN INVOLVED IN RIMO-MEDIATED BETA-METHYLTHIOLATION OF RIBOSOMAL PROTEIN S12 YCAO"/>
    <property type="match status" value="1"/>
</dbReference>
<evidence type="ECO:0000313" key="3">
    <source>
        <dbReference type="Proteomes" id="UP000270216"/>
    </source>
</evidence>
<evidence type="ECO:0000313" key="2">
    <source>
        <dbReference type="EMBL" id="VVG73961.1"/>
    </source>
</evidence>
<dbReference type="RefSeq" id="WP_042114708.1">
    <property type="nucleotide sequence ID" value="NZ_CABPSX010000014.1"/>
</dbReference>
<protein>
    <submittedName>
        <fullName evidence="1">OsmC family peroxiredoxin</fullName>
    </submittedName>
    <submittedName>
        <fullName evidence="2">Osmotically inducible protein OsmC</fullName>
    </submittedName>
</protein>
<dbReference type="STRING" id="93218.XM39_13605"/>
<dbReference type="Gene3D" id="3.30.300.20">
    <property type="match status" value="1"/>
</dbReference>
<dbReference type="EMBL" id="CABPSX010000014">
    <property type="protein sequence ID" value="VVG73961.1"/>
    <property type="molecule type" value="Genomic_DNA"/>
</dbReference>
<accession>A0A0B5FGS3</accession>
<reference evidence="1 3" key="1">
    <citation type="submission" date="2018-12" db="EMBL/GenBank/DDBJ databases">
        <title>Whole genome sequence of a Pandoraea apista isolate from a patient with cystic fibrosis.</title>
        <authorList>
            <person name="Kenna D.T."/>
            <person name="Turton J.F."/>
        </authorList>
    </citation>
    <scope>NUCLEOTIDE SEQUENCE [LARGE SCALE GENOMIC DNA]</scope>
    <source>
        <strain evidence="1 3">Pa13324</strain>
    </source>
</reference>
<name>A0A0B5FGS3_9BURK</name>
<dbReference type="EMBL" id="RWHX01000045">
    <property type="protein sequence ID" value="RSK76811.1"/>
    <property type="molecule type" value="Genomic_DNA"/>
</dbReference>
<dbReference type="InterPro" id="IPR015946">
    <property type="entry name" value="KH_dom-like_a/b"/>
</dbReference>